<organism evidence="2 3">
    <name type="scientific">Brassica cretica</name>
    <name type="common">Mustard</name>
    <dbReference type="NCBI Taxonomy" id="69181"/>
    <lineage>
        <taxon>Eukaryota</taxon>
        <taxon>Viridiplantae</taxon>
        <taxon>Streptophyta</taxon>
        <taxon>Embryophyta</taxon>
        <taxon>Tracheophyta</taxon>
        <taxon>Spermatophyta</taxon>
        <taxon>Magnoliopsida</taxon>
        <taxon>eudicotyledons</taxon>
        <taxon>Gunneridae</taxon>
        <taxon>Pentapetalae</taxon>
        <taxon>rosids</taxon>
        <taxon>malvids</taxon>
        <taxon>Brassicales</taxon>
        <taxon>Brassicaceae</taxon>
        <taxon>Brassiceae</taxon>
        <taxon>Brassica</taxon>
    </lineage>
</organism>
<protein>
    <recommendedName>
        <fullName evidence="4">DUF1985 domain-containing protein</fullName>
    </recommendedName>
</protein>
<dbReference type="EMBL" id="QGKW02000007">
    <property type="protein sequence ID" value="KAF2617516.1"/>
    <property type="molecule type" value="Genomic_DNA"/>
</dbReference>
<evidence type="ECO:0000313" key="2">
    <source>
        <dbReference type="EMBL" id="KAF2617516.1"/>
    </source>
</evidence>
<gene>
    <name evidence="2" type="ORF">F2Q68_00040568</name>
</gene>
<reference evidence="2" key="1">
    <citation type="submission" date="2019-12" db="EMBL/GenBank/DDBJ databases">
        <title>Genome sequencing and annotation of Brassica cretica.</title>
        <authorList>
            <person name="Studholme D.J."/>
            <person name="Sarris P.F."/>
        </authorList>
    </citation>
    <scope>NUCLEOTIDE SEQUENCE</scope>
    <source>
        <strain evidence="2">PFS-001/15</strain>
        <tissue evidence="2">Leaf</tissue>
    </source>
</reference>
<comment type="caution">
    <text evidence="2">The sequence shown here is derived from an EMBL/GenBank/DDBJ whole genome shotgun (WGS) entry which is preliminary data.</text>
</comment>
<name>A0A8S9MJH1_BRACR</name>
<evidence type="ECO:0000313" key="3">
    <source>
        <dbReference type="Proteomes" id="UP000712281"/>
    </source>
</evidence>
<feature type="region of interest" description="Disordered" evidence="1">
    <location>
        <begin position="1"/>
        <end position="39"/>
    </location>
</feature>
<feature type="compositionally biased region" description="Basic residues" evidence="1">
    <location>
        <begin position="16"/>
        <end position="28"/>
    </location>
</feature>
<sequence>MAPKKDKVPPPSSKPAKSRGGKQKKMGAKNHPAGSIKLPKLVDISGDASKVARRFATESNSEVRNERRYKFFREAVSISDGEEGGAQRKYDVVHICIATYEIQREREFFLTTSLPFAAEENVAPLDLPRVETKYSWMKSGKTLKDLIALLQDKKIERAECEKLSLASLILVEGIILSRYTAKIIATSSLQEALNFEDYIRKPWGMIGFEFLRTQILKMYAESWTKETHAFEGFGTQELTDRILQLCRFPLLAS</sequence>
<dbReference type="Proteomes" id="UP000712281">
    <property type="component" value="Unassembled WGS sequence"/>
</dbReference>
<evidence type="ECO:0008006" key="4">
    <source>
        <dbReference type="Google" id="ProtNLM"/>
    </source>
</evidence>
<accession>A0A8S9MJH1</accession>
<proteinExistence type="predicted"/>
<evidence type="ECO:0000256" key="1">
    <source>
        <dbReference type="SAM" id="MobiDB-lite"/>
    </source>
</evidence>
<dbReference type="AlphaFoldDB" id="A0A8S9MJH1"/>